<proteinExistence type="predicted"/>
<organism evidence="1">
    <name type="scientific">CrAss-like virus sp. ctYsL76</name>
    <dbReference type="NCBI Taxonomy" id="2826826"/>
    <lineage>
        <taxon>Viruses</taxon>
        <taxon>Duplodnaviria</taxon>
        <taxon>Heunggongvirae</taxon>
        <taxon>Uroviricota</taxon>
        <taxon>Caudoviricetes</taxon>
        <taxon>Crassvirales</taxon>
    </lineage>
</organism>
<sequence>MFVLILFIESFNFGIRVNGFNGFSRVYFAKNCHTFLPSLNANCSLPSEAI</sequence>
<reference evidence="1" key="1">
    <citation type="journal article" date="2021" name="Proc. Natl. Acad. Sci. U.S.A.">
        <title>A Catalog of Tens of Thousands of Viruses from Human Metagenomes Reveals Hidden Associations with Chronic Diseases.</title>
        <authorList>
            <person name="Tisza M.J."/>
            <person name="Buck C.B."/>
        </authorList>
    </citation>
    <scope>NUCLEOTIDE SEQUENCE</scope>
    <source>
        <strain evidence="1">CtYsL76</strain>
    </source>
</reference>
<dbReference type="EMBL" id="BK015689">
    <property type="protein sequence ID" value="DAE20136.1"/>
    <property type="molecule type" value="Genomic_DNA"/>
</dbReference>
<protein>
    <submittedName>
        <fullName evidence="1">Uncharacterized protein</fullName>
    </submittedName>
</protein>
<evidence type="ECO:0000313" key="1">
    <source>
        <dbReference type="EMBL" id="DAE20136.1"/>
    </source>
</evidence>
<accession>A0A8S5QM32</accession>
<name>A0A8S5QM32_9CAUD</name>